<proteinExistence type="predicted"/>
<keyword evidence="2" id="KW-1185">Reference proteome</keyword>
<reference evidence="1" key="1">
    <citation type="submission" date="2022-11" db="UniProtKB">
        <authorList>
            <consortium name="EnsemblMetazoa"/>
        </authorList>
    </citation>
    <scope>IDENTIFICATION</scope>
</reference>
<name>A0A913WVQ0_EXADI</name>
<dbReference type="EnsemblMetazoa" id="XM_021039140.2">
    <property type="protein sequence ID" value="XP_020894799.1"/>
    <property type="gene ID" value="LOC110233812"/>
</dbReference>
<organism evidence="1 2">
    <name type="scientific">Exaiptasia diaphana</name>
    <name type="common">Tropical sea anemone</name>
    <name type="synonym">Aiptasia pulchella</name>
    <dbReference type="NCBI Taxonomy" id="2652724"/>
    <lineage>
        <taxon>Eukaryota</taxon>
        <taxon>Metazoa</taxon>
        <taxon>Cnidaria</taxon>
        <taxon>Anthozoa</taxon>
        <taxon>Hexacorallia</taxon>
        <taxon>Actiniaria</taxon>
        <taxon>Aiptasiidae</taxon>
        <taxon>Exaiptasia</taxon>
    </lineage>
</organism>
<protein>
    <submittedName>
        <fullName evidence="1">Uncharacterized protein</fullName>
    </submittedName>
</protein>
<accession>A0A913WVQ0</accession>
<dbReference type="KEGG" id="epa:110233812"/>
<dbReference type="GeneID" id="110233812"/>
<dbReference type="AlphaFoldDB" id="A0A913WVQ0"/>
<evidence type="ECO:0000313" key="2">
    <source>
        <dbReference type="Proteomes" id="UP000887567"/>
    </source>
</evidence>
<dbReference type="Proteomes" id="UP000887567">
    <property type="component" value="Unplaced"/>
</dbReference>
<dbReference type="RefSeq" id="XP_020894799.1">
    <property type="nucleotide sequence ID" value="XM_021039140.2"/>
</dbReference>
<sequence length="170" mass="18344">MSPSGADLSCYACSTANEPGIPPAINCSHPIKQQCGEDPLTTDKQDRCVTITMSSRDGLGNSLYQEMRHCASEQYCSHGFCVHANVSGSLTSCNAKCCYGNMCNNDGMTTASTPTLKSTKQREVFARQGADTDFSTVGAITKHKSSKSARWEMAKTVLLPFAFLSIVFFT</sequence>
<evidence type="ECO:0000313" key="1">
    <source>
        <dbReference type="EnsemblMetazoa" id="XP_020894799.1"/>
    </source>
</evidence>